<dbReference type="AlphaFoldDB" id="H0E6M9"/>
<evidence type="ECO:0000259" key="3">
    <source>
        <dbReference type="Pfam" id="PF02470"/>
    </source>
</evidence>
<proteinExistence type="predicted"/>
<dbReference type="EMBL" id="AGUD01000206">
    <property type="protein sequence ID" value="EHN10676.1"/>
    <property type="molecule type" value="Genomic_DNA"/>
</dbReference>
<feature type="domain" description="Mce/MlaD" evidence="3">
    <location>
        <begin position="38"/>
        <end position="116"/>
    </location>
</feature>
<keyword evidence="5" id="KW-1185">Reference proteome</keyword>
<reference evidence="4 5" key="1">
    <citation type="journal article" date="2013" name="Biodegradation">
        <title>Quantitative proteomic analysis of ibuprofen-degrading Patulibacter sp. strain I11.</title>
        <authorList>
            <person name="Almeida B."/>
            <person name="Kjeldal H."/>
            <person name="Lolas I."/>
            <person name="Knudsen A.D."/>
            <person name="Carvalho G."/>
            <person name="Nielsen K.L."/>
            <person name="Barreto Crespo M.T."/>
            <person name="Stensballe A."/>
            <person name="Nielsen J.L."/>
        </authorList>
    </citation>
    <scope>NUCLEOTIDE SEQUENCE [LARGE SCALE GENOMIC DNA]</scope>
    <source>
        <strain evidence="4 5">I11</strain>
    </source>
</reference>
<dbReference type="InterPro" id="IPR052336">
    <property type="entry name" value="MlaD_Phospholipid_Transporter"/>
</dbReference>
<keyword evidence="2" id="KW-1133">Transmembrane helix</keyword>
<dbReference type="OrthoDB" id="5241082at2"/>
<evidence type="ECO:0000256" key="2">
    <source>
        <dbReference type="SAM" id="Phobius"/>
    </source>
</evidence>
<feature type="transmembrane region" description="Helical" evidence="2">
    <location>
        <begin position="12"/>
        <end position="31"/>
    </location>
</feature>
<accession>H0E6M9</accession>
<dbReference type="Pfam" id="PF02470">
    <property type="entry name" value="MlaD"/>
    <property type="match status" value="1"/>
</dbReference>
<dbReference type="RefSeq" id="WP_007575508.1">
    <property type="nucleotide sequence ID" value="NZ_AGUD01000206.1"/>
</dbReference>
<evidence type="ECO:0000256" key="1">
    <source>
        <dbReference type="SAM" id="MobiDB-lite"/>
    </source>
</evidence>
<feature type="region of interest" description="Disordered" evidence="1">
    <location>
        <begin position="425"/>
        <end position="445"/>
    </location>
</feature>
<name>H0E6M9_9ACTN</name>
<organism evidence="4 5">
    <name type="scientific">Patulibacter medicamentivorans</name>
    <dbReference type="NCBI Taxonomy" id="1097667"/>
    <lineage>
        <taxon>Bacteria</taxon>
        <taxon>Bacillati</taxon>
        <taxon>Actinomycetota</taxon>
        <taxon>Thermoleophilia</taxon>
        <taxon>Solirubrobacterales</taxon>
        <taxon>Patulibacteraceae</taxon>
        <taxon>Patulibacter</taxon>
    </lineage>
</organism>
<keyword evidence="2" id="KW-0812">Transmembrane</keyword>
<protein>
    <submittedName>
        <fullName evidence="4">MCE-family protein</fullName>
    </submittedName>
</protein>
<dbReference type="InterPro" id="IPR003399">
    <property type="entry name" value="Mce/MlaD"/>
</dbReference>
<dbReference type="PANTHER" id="PTHR33371:SF4">
    <property type="entry name" value="INTERMEMBRANE PHOSPHOLIPID TRANSPORT SYSTEM BINDING PROTEIN MLAD"/>
    <property type="match status" value="1"/>
</dbReference>
<comment type="caution">
    <text evidence="4">The sequence shown here is derived from an EMBL/GenBank/DDBJ whole genome shotgun (WGS) entry which is preliminary data.</text>
</comment>
<sequence length="445" mass="46142">MQPADSRPLALRAGAIALLALAVIAAAALLLRGREDHGRTLRAAFQEAVQVVPGQEVRVAGRKVGRVGAVREVDGDAVVDLEIDAADWPLHRGTTARLRYGSVSGYAARFVELRPGPSAGPTLPTGGVLGTSATVTPVEFDQIFNGFDAATRRNLRGVLDEAADTVDGRGPSLARALRQGSRGLDGYADLVTDLGSDPAALRLLVHAGARTSGALRRQDTALRALLRRAAGTFDELGARAAAQRAALDRLPPTLSVGRRTLGTLDHSLVGLRALVADLGPGARALRDVAPAVERTTGTLLDVAPLATSTLDVGTATAPGVERLLRAGTPFLPRLATTLDQLAPMAACLRPYGPEIAGMASTWTGFSGVDAQGGYGRVDLTQLPPLVAAGTVLDSNAITSVFRDRVFYAMPRPPGLDAGQPWFLPECGAGPDALDPSKDPERGGGG</sequence>
<evidence type="ECO:0000313" key="4">
    <source>
        <dbReference type="EMBL" id="EHN10676.1"/>
    </source>
</evidence>
<gene>
    <name evidence="4" type="ORF">PAI11_24790</name>
</gene>
<feature type="compositionally biased region" description="Basic and acidic residues" evidence="1">
    <location>
        <begin position="434"/>
        <end position="445"/>
    </location>
</feature>
<dbReference type="Proteomes" id="UP000005143">
    <property type="component" value="Unassembled WGS sequence"/>
</dbReference>
<evidence type="ECO:0000313" key="5">
    <source>
        <dbReference type="Proteomes" id="UP000005143"/>
    </source>
</evidence>
<dbReference type="PANTHER" id="PTHR33371">
    <property type="entry name" value="INTERMEMBRANE PHOSPHOLIPID TRANSPORT SYSTEM BINDING PROTEIN MLAD-RELATED"/>
    <property type="match status" value="1"/>
</dbReference>
<keyword evidence="2" id="KW-0472">Membrane</keyword>